<evidence type="ECO:0000256" key="9">
    <source>
        <dbReference type="SAM" id="Phobius"/>
    </source>
</evidence>
<gene>
    <name evidence="10" type="ORF">SAMN05444167_1633</name>
</gene>
<keyword evidence="6 9" id="KW-0472">Membrane</keyword>
<organism evidence="10 11">
    <name type="scientific">Terriglobus roseus</name>
    <dbReference type="NCBI Taxonomy" id="392734"/>
    <lineage>
        <taxon>Bacteria</taxon>
        <taxon>Pseudomonadati</taxon>
        <taxon>Acidobacteriota</taxon>
        <taxon>Terriglobia</taxon>
        <taxon>Terriglobales</taxon>
        <taxon>Acidobacteriaceae</taxon>
        <taxon>Terriglobus</taxon>
    </lineage>
</organism>
<dbReference type="EMBL" id="LT629690">
    <property type="protein sequence ID" value="SDF18027.1"/>
    <property type="molecule type" value="Genomic_DNA"/>
</dbReference>
<dbReference type="Gene3D" id="1.10.3730.20">
    <property type="match status" value="1"/>
</dbReference>
<dbReference type="GO" id="GO:1990961">
    <property type="term" value="P:xenobiotic detoxification by transmembrane export across the plasma membrane"/>
    <property type="evidence" value="ECO:0007669"/>
    <property type="project" value="UniProtKB-ARBA"/>
</dbReference>
<keyword evidence="11" id="KW-1185">Reference proteome</keyword>
<dbReference type="PANTHER" id="PTHR30561:SF1">
    <property type="entry name" value="MULTIDRUG TRANSPORTER EMRE"/>
    <property type="match status" value="1"/>
</dbReference>
<dbReference type="InterPro" id="IPR000390">
    <property type="entry name" value="Small_drug/metabolite_transptr"/>
</dbReference>
<evidence type="ECO:0000256" key="7">
    <source>
        <dbReference type="ARBA" id="ARBA00038032"/>
    </source>
</evidence>
<comment type="similarity">
    <text evidence="7 8">Belongs to the drug/metabolite transporter (DMT) superfamily. Small multidrug resistance (SMR) (TC 2.A.7.1) family.</text>
</comment>
<evidence type="ECO:0000313" key="11">
    <source>
        <dbReference type="Proteomes" id="UP000182427"/>
    </source>
</evidence>
<evidence type="ECO:0000256" key="3">
    <source>
        <dbReference type="ARBA" id="ARBA00022475"/>
    </source>
</evidence>
<dbReference type="GO" id="GO:0015199">
    <property type="term" value="F:amino-acid betaine transmembrane transporter activity"/>
    <property type="evidence" value="ECO:0007669"/>
    <property type="project" value="TreeGrafter"/>
</dbReference>
<proteinExistence type="inferred from homology"/>
<keyword evidence="3" id="KW-1003">Cell membrane</keyword>
<evidence type="ECO:0000313" key="10">
    <source>
        <dbReference type="EMBL" id="SDF18027.1"/>
    </source>
</evidence>
<dbReference type="OrthoDB" id="21828at2"/>
<evidence type="ECO:0000256" key="1">
    <source>
        <dbReference type="ARBA" id="ARBA00004651"/>
    </source>
</evidence>
<keyword evidence="5 9" id="KW-1133">Transmembrane helix</keyword>
<protein>
    <submittedName>
        <fullName evidence="10">Small multidrug resistance pump</fullName>
    </submittedName>
</protein>
<evidence type="ECO:0000256" key="8">
    <source>
        <dbReference type="RuleBase" id="RU003942"/>
    </source>
</evidence>
<reference evidence="10 11" key="1">
    <citation type="submission" date="2016-10" db="EMBL/GenBank/DDBJ databases">
        <authorList>
            <person name="de Groot N.N."/>
        </authorList>
    </citation>
    <scope>NUCLEOTIDE SEQUENCE [LARGE SCALE GENOMIC DNA]</scope>
    <source>
        <strain evidence="10 11">GAS232</strain>
    </source>
</reference>
<dbReference type="SUPFAM" id="SSF103481">
    <property type="entry name" value="Multidrug resistance efflux transporter EmrE"/>
    <property type="match status" value="1"/>
</dbReference>
<feature type="transmembrane region" description="Helical" evidence="9">
    <location>
        <begin position="62"/>
        <end position="83"/>
    </location>
</feature>
<sequence length="114" mass="12077">MVPRTASLLALAVAIGAETSATTALKASQGFTRLWPSVIVVIGYAIAFYSMTIALRTMPVGVVYAIWSGVGITLISLLGWLVYRERLDAPAVLGIVLICSGVLVIQIFSKSQAH</sequence>
<name>A0A1G7IZ90_9BACT</name>
<evidence type="ECO:0000256" key="2">
    <source>
        <dbReference type="ARBA" id="ARBA00022448"/>
    </source>
</evidence>
<feature type="transmembrane region" description="Helical" evidence="9">
    <location>
        <begin position="34"/>
        <end position="55"/>
    </location>
</feature>
<evidence type="ECO:0000256" key="4">
    <source>
        <dbReference type="ARBA" id="ARBA00022692"/>
    </source>
</evidence>
<accession>A0A1G7IZ90</accession>
<dbReference type="GO" id="GO:0015220">
    <property type="term" value="F:choline transmembrane transporter activity"/>
    <property type="evidence" value="ECO:0007669"/>
    <property type="project" value="TreeGrafter"/>
</dbReference>
<dbReference type="GO" id="GO:0015297">
    <property type="term" value="F:antiporter activity"/>
    <property type="evidence" value="ECO:0007669"/>
    <property type="project" value="TreeGrafter"/>
</dbReference>
<dbReference type="InterPro" id="IPR037185">
    <property type="entry name" value="EmrE-like"/>
</dbReference>
<evidence type="ECO:0000256" key="5">
    <source>
        <dbReference type="ARBA" id="ARBA00022989"/>
    </source>
</evidence>
<dbReference type="Pfam" id="PF00893">
    <property type="entry name" value="Multi_Drug_Res"/>
    <property type="match status" value="1"/>
</dbReference>
<dbReference type="RefSeq" id="WP_083344691.1">
    <property type="nucleotide sequence ID" value="NZ_LT629690.1"/>
</dbReference>
<comment type="subcellular location">
    <subcellularLocation>
        <location evidence="1 8">Cell membrane</location>
        <topology evidence="1 8">Multi-pass membrane protein</topology>
    </subcellularLocation>
</comment>
<keyword evidence="2" id="KW-0813">Transport</keyword>
<dbReference type="FunFam" id="1.10.3730.20:FF:000001">
    <property type="entry name" value="Quaternary ammonium compound resistance transporter SugE"/>
    <property type="match status" value="1"/>
</dbReference>
<dbReference type="AlphaFoldDB" id="A0A1G7IZ90"/>
<evidence type="ECO:0000256" key="6">
    <source>
        <dbReference type="ARBA" id="ARBA00023136"/>
    </source>
</evidence>
<dbReference type="PANTHER" id="PTHR30561">
    <property type="entry name" value="SMR FAMILY PROTON-DEPENDENT DRUG EFFLUX TRANSPORTER SUGE"/>
    <property type="match status" value="1"/>
</dbReference>
<dbReference type="GO" id="GO:0005886">
    <property type="term" value="C:plasma membrane"/>
    <property type="evidence" value="ECO:0007669"/>
    <property type="project" value="UniProtKB-SubCell"/>
</dbReference>
<keyword evidence="4 8" id="KW-0812">Transmembrane</keyword>
<dbReference type="Proteomes" id="UP000182427">
    <property type="component" value="Chromosome I"/>
</dbReference>
<feature type="transmembrane region" description="Helical" evidence="9">
    <location>
        <begin position="89"/>
        <end position="108"/>
    </location>
</feature>
<dbReference type="GO" id="GO:0031460">
    <property type="term" value="P:glycine betaine transport"/>
    <property type="evidence" value="ECO:0007669"/>
    <property type="project" value="TreeGrafter"/>
</dbReference>
<dbReference type="InterPro" id="IPR045324">
    <property type="entry name" value="Small_multidrug_res"/>
</dbReference>